<evidence type="ECO:0000313" key="6">
    <source>
        <dbReference type="Proteomes" id="UP001152523"/>
    </source>
</evidence>
<dbReference type="InterPro" id="IPR036875">
    <property type="entry name" value="Znf_CCHC_sf"/>
</dbReference>
<dbReference type="Proteomes" id="UP001152523">
    <property type="component" value="Unassembled WGS sequence"/>
</dbReference>
<dbReference type="EMBL" id="CAMAPF010000954">
    <property type="protein sequence ID" value="CAH9129112.1"/>
    <property type="molecule type" value="Genomic_DNA"/>
</dbReference>
<dbReference type="PROSITE" id="PS50158">
    <property type="entry name" value="ZF_CCHC"/>
    <property type="match status" value="1"/>
</dbReference>
<feature type="region of interest" description="Disordered" evidence="2">
    <location>
        <begin position="403"/>
        <end position="428"/>
    </location>
</feature>
<evidence type="ECO:0000256" key="2">
    <source>
        <dbReference type="SAM" id="MobiDB-lite"/>
    </source>
</evidence>
<feature type="compositionally biased region" description="Polar residues" evidence="2">
    <location>
        <begin position="295"/>
        <end position="307"/>
    </location>
</feature>
<proteinExistence type="predicted"/>
<feature type="region of interest" description="Disordered" evidence="2">
    <location>
        <begin position="295"/>
        <end position="319"/>
    </location>
</feature>
<keyword evidence="1" id="KW-0862">Zinc</keyword>
<accession>A0AAV0F100</accession>
<keyword evidence="6" id="KW-1185">Reference proteome</keyword>
<reference evidence="5" key="1">
    <citation type="submission" date="2022-07" db="EMBL/GenBank/DDBJ databases">
        <authorList>
            <person name="Macas J."/>
            <person name="Novak P."/>
            <person name="Neumann P."/>
        </authorList>
    </citation>
    <scope>NUCLEOTIDE SEQUENCE</scope>
</reference>
<dbReference type="AlphaFoldDB" id="A0AAV0F100"/>
<dbReference type="GO" id="GO:0003676">
    <property type="term" value="F:nucleic acid binding"/>
    <property type="evidence" value="ECO:0007669"/>
    <property type="project" value="InterPro"/>
</dbReference>
<comment type="caution">
    <text evidence="5">The sequence shown here is derived from an EMBL/GenBank/DDBJ whole genome shotgun (WGS) entry which is preliminary data.</text>
</comment>
<organism evidence="5 6">
    <name type="scientific">Cuscuta epithymum</name>
    <dbReference type="NCBI Taxonomy" id="186058"/>
    <lineage>
        <taxon>Eukaryota</taxon>
        <taxon>Viridiplantae</taxon>
        <taxon>Streptophyta</taxon>
        <taxon>Embryophyta</taxon>
        <taxon>Tracheophyta</taxon>
        <taxon>Spermatophyta</taxon>
        <taxon>Magnoliopsida</taxon>
        <taxon>eudicotyledons</taxon>
        <taxon>Gunneridae</taxon>
        <taxon>Pentapetalae</taxon>
        <taxon>asterids</taxon>
        <taxon>lamiids</taxon>
        <taxon>Solanales</taxon>
        <taxon>Convolvulaceae</taxon>
        <taxon>Cuscuteae</taxon>
        <taxon>Cuscuta</taxon>
        <taxon>Cuscuta subgen. Cuscuta</taxon>
    </lineage>
</organism>
<evidence type="ECO:0000313" key="4">
    <source>
        <dbReference type="EMBL" id="CAH9087535.1"/>
    </source>
</evidence>
<dbReference type="GO" id="GO:0008270">
    <property type="term" value="F:zinc ion binding"/>
    <property type="evidence" value="ECO:0007669"/>
    <property type="project" value="UniProtKB-KW"/>
</dbReference>
<keyword evidence="1" id="KW-0863">Zinc-finger</keyword>
<name>A0AAV0F100_9ASTE</name>
<dbReference type="SUPFAM" id="SSF57756">
    <property type="entry name" value="Retrovirus zinc finger-like domains"/>
    <property type="match status" value="1"/>
</dbReference>
<sequence>MDALSIGNDNRPPILRRDEYVMWKNRFLNFLESKDNSSAMLESLTEGPAQIWMILRGDNDNEPPVEPVRIPKAVEEYTEEDRLRVKADLMAKTYLLQAIPNDIYILIDSMDSAKEMWDEIRKLMEGTNLGLKTKKASTLTAYDSFKARPGEPLHETYNRFGKLVNDLRKINVNKANMELNIRFLSSLSPEWKRTVKNVRQSLDLDEVDLYTIHDHLQQFVNDTAEPEIADPFALVMETQTRSTTKTQKKKKAVVMSEEDEGSDEEIDMESEMAELQKKMALLTKQYNRRFIKKNTSSNKLRTSSSNYKPKRFEQNSSEGVVAAEEPPKCFNCGKPGHLIKDCRLPRRRDFNYYKQKMLLNKQKMFMAKQEDENAALLAEKDHWMEDDSSDEEEENLALMAIVEKDERKGDAAIPRDDEGESSNSIEPK</sequence>
<feature type="domain" description="CCHC-type" evidence="3">
    <location>
        <begin position="328"/>
        <end position="343"/>
    </location>
</feature>
<dbReference type="Pfam" id="PF00098">
    <property type="entry name" value="zf-CCHC"/>
    <property type="match status" value="1"/>
</dbReference>
<protein>
    <recommendedName>
        <fullName evidence="3">CCHC-type domain-containing protein</fullName>
    </recommendedName>
</protein>
<keyword evidence="1" id="KW-0479">Metal-binding</keyword>
<dbReference type="Pfam" id="PF14223">
    <property type="entry name" value="Retrotran_gag_2"/>
    <property type="match status" value="1"/>
</dbReference>
<dbReference type="EMBL" id="CAMAPF010000058">
    <property type="protein sequence ID" value="CAH9087535.1"/>
    <property type="molecule type" value="Genomic_DNA"/>
</dbReference>
<evidence type="ECO:0000259" key="3">
    <source>
        <dbReference type="PROSITE" id="PS50158"/>
    </source>
</evidence>
<dbReference type="InterPro" id="IPR001878">
    <property type="entry name" value="Znf_CCHC"/>
</dbReference>
<evidence type="ECO:0000256" key="1">
    <source>
        <dbReference type="PROSITE-ProRule" id="PRU00047"/>
    </source>
</evidence>
<gene>
    <name evidence="4" type="ORF">CEPIT_LOCUS10188</name>
    <name evidence="5" type="ORF">CEPIT_LOCUS29593</name>
</gene>
<evidence type="ECO:0000313" key="5">
    <source>
        <dbReference type="EMBL" id="CAH9129112.1"/>
    </source>
</evidence>
<dbReference type="Gene3D" id="4.10.60.10">
    <property type="entry name" value="Zinc finger, CCHC-type"/>
    <property type="match status" value="1"/>
</dbReference>
<dbReference type="SMART" id="SM00343">
    <property type="entry name" value="ZnF_C2HC"/>
    <property type="match status" value="1"/>
</dbReference>
<feature type="compositionally biased region" description="Basic and acidic residues" evidence="2">
    <location>
        <begin position="403"/>
        <end position="416"/>
    </location>
</feature>